<accession>A0A0E9USA2</accession>
<reference evidence="2" key="2">
    <citation type="journal article" date="2015" name="Fish Shellfish Immunol.">
        <title>Early steps in the European eel (Anguilla anguilla)-Vibrio vulnificus interaction in the gills: Role of the RtxA13 toxin.</title>
        <authorList>
            <person name="Callol A."/>
            <person name="Pajuelo D."/>
            <person name="Ebbesson L."/>
            <person name="Teles M."/>
            <person name="MacKenzie S."/>
            <person name="Amaro C."/>
        </authorList>
    </citation>
    <scope>NUCLEOTIDE SEQUENCE</scope>
</reference>
<dbReference type="AlphaFoldDB" id="A0A0E9USA2"/>
<feature type="compositionally biased region" description="Polar residues" evidence="1">
    <location>
        <begin position="7"/>
        <end position="21"/>
    </location>
</feature>
<sequence>MPGKMVQSGSFHTFPTYQRVP</sequence>
<name>A0A0E9USA2_ANGAN</name>
<protein>
    <submittedName>
        <fullName evidence="2">Uncharacterized protein</fullName>
    </submittedName>
</protein>
<organism evidence="2">
    <name type="scientific">Anguilla anguilla</name>
    <name type="common">European freshwater eel</name>
    <name type="synonym">Muraena anguilla</name>
    <dbReference type="NCBI Taxonomy" id="7936"/>
    <lineage>
        <taxon>Eukaryota</taxon>
        <taxon>Metazoa</taxon>
        <taxon>Chordata</taxon>
        <taxon>Craniata</taxon>
        <taxon>Vertebrata</taxon>
        <taxon>Euteleostomi</taxon>
        <taxon>Actinopterygii</taxon>
        <taxon>Neopterygii</taxon>
        <taxon>Teleostei</taxon>
        <taxon>Anguilliformes</taxon>
        <taxon>Anguillidae</taxon>
        <taxon>Anguilla</taxon>
    </lineage>
</organism>
<evidence type="ECO:0000256" key="1">
    <source>
        <dbReference type="SAM" id="MobiDB-lite"/>
    </source>
</evidence>
<proteinExistence type="predicted"/>
<evidence type="ECO:0000313" key="2">
    <source>
        <dbReference type="EMBL" id="JAH67823.1"/>
    </source>
</evidence>
<feature type="region of interest" description="Disordered" evidence="1">
    <location>
        <begin position="1"/>
        <end position="21"/>
    </location>
</feature>
<dbReference type="EMBL" id="GBXM01040754">
    <property type="protein sequence ID" value="JAH67823.1"/>
    <property type="molecule type" value="Transcribed_RNA"/>
</dbReference>
<reference evidence="2" key="1">
    <citation type="submission" date="2014-11" db="EMBL/GenBank/DDBJ databases">
        <authorList>
            <person name="Amaro Gonzalez C."/>
        </authorList>
    </citation>
    <scope>NUCLEOTIDE SEQUENCE</scope>
</reference>